<comment type="caution">
    <text evidence="1">The sequence shown here is derived from an EMBL/GenBank/DDBJ whole genome shotgun (WGS) entry which is preliminary data.</text>
</comment>
<reference evidence="1 2" key="1">
    <citation type="journal article" date="2019" name="Int. J. Syst. Evol. Microbiol.">
        <title>The Global Catalogue of Microorganisms (GCM) 10K type strain sequencing project: providing services to taxonomists for standard genome sequencing and annotation.</title>
        <authorList>
            <consortium name="The Broad Institute Genomics Platform"/>
            <consortium name="The Broad Institute Genome Sequencing Center for Infectious Disease"/>
            <person name="Wu L."/>
            <person name="Ma J."/>
        </authorList>
    </citation>
    <scope>NUCLEOTIDE SEQUENCE [LARGE SCALE GENOMIC DNA]</scope>
    <source>
        <strain evidence="1 2">JCM 16242</strain>
    </source>
</reference>
<dbReference type="Proteomes" id="UP001500657">
    <property type="component" value="Unassembled WGS sequence"/>
</dbReference>
<accession>A0ABN0UT64</accession>
<dbReference type="InterPro" id="IPR021710">
    <property type="entry name" value="DUF3293"/>
</dbReference>
<dbReference type="EMBL" id="BAAAFO010000004">
    <property type="protein sequence ID" value="GAA0260784.1"/>
    <property type="molecule type" value="Genomic_DNA"/>
</dbReference>
<dbReference type="RefSeq" id="WP_343883393.1">
    <property type="nucleotide sequence ID" value="NZ_BAAAFO010000004.1"/>
</dbReference>
<evidence type="ECO:0000313" key="1">
    <source>
        <dbReference type="EMBL" id="GAA0260784.1"/>
    </source>
</evidence>
<dbReference type="Pfam" id="PF11697">
    <property type="entry name" value="DUF3293"/>
    <property type="match status" value="1"/>
</dbReference>
<evidence type="ECO:0000313" key="2">
    <source>
        <dbReference type="Proteomes" id="UP001500657"/>
    </source>
</evidence>
<evidence type="ECO:0008006" key="3">
    <source>
        <dbReference type="Google" id="ProtNLM"/>
    </source>
</evidence>
<sequence length="135" mass="14523">MDEALLEAFRSTAYNVCIDTVSWATIRVDLPLPSALVDVVNGRPWAFITAWNPQARRRPPAENLAAQRELLGELQALPDCIVLPAIGVGNSGWSEPSLFAIGPDVATLDHLARTHGQLAYVHGEAEGAATLRALD</sequence>
<protein>
    <recommendedName>
        <fullName evidence="3">DUF3293 domain-containing protein</fullName>
    </recommendedName>
</protein>
<name>A0ABN0UT64_9GAMM</name>
<keyword evidence="2" id="KW-1185">Reference proteome</keyword>
<organism evidence="1 2">
    <name type="scientific">Rhodanobacter caeni</name>
    <dbReference type="NCBI Taxonomy" id="657654"/>
    <lineage>
        <taxon>Bacteria</taxon>
        <taxon>Pseudomonadati</taxon>
        <taxon>Pseudomonadota</taxon>
        <taxon>Gammaproteobacteria</taxon>
        <taxon>Lysobacterales</taxon>
        <taxon>Rhodanobacteraceae</taxon>
        <taxon>Rhodanobacter</taxon>
    </lineage>
</organism>
<proteinExistence type="predicted"/>
<gene>
    <name evidence="1" type="ORF">GCM10009126_27820</name>
</gene>